<comment type="cofactor">
    <cofactor evidence="1">
        <name>[4Fe-4S] cluster</name>
        <dbReference type="ChEBI" id="CHEBI:49883"/>
    </cofactor>
</comment>
<reference evidence="13 14" key="1">
    <citation type="submission" date="2015-10" db="EMBL/GenBank/DDBJ databases">
        <title>Candidatus Desulfofervidus auxilii, a hydrogenotrophic sulfate-reducing bacterium involved in the thermophilic anaerobic oxidation of methane.</title>
        <authorList>
            <person name="Krukenberg V."/>
            <person name="Richter M."/>
            <person name="Wegener G."/>
        </authorList>
    </citation>
    <scope>NUCLEOTIDE SEQUENCE [LARGE SCALE GENOMIC DNA]</scope>
    <source>
        <strain evidence="13 14">HS1</strain>
    </source>
</reference>
<keyword evidence="14" id="KW-1185">Reference proteome</keyword>
<dbReference type="PRINTS" id="PR00415">
    <property type="entry name" value="ACONITASE"/>
</dbReference>
<dbReference type="InterPro" id="IPR050926">
    <property type="entry name" value="Aconitase/IPM_isomerase"/>
</dbReference>
<dbReference type="InterPro" id="IPR015931">
    <property type="entry name" value="Acnase/IPM_dHydase_lsu_aba_1/3"/>
</dbReference>
<evidence type="ECO:0000256" key="4">
    <source>
        <dbReference type="ARBA" id="ARBA00019378"/>
    </source>
</evidence>
<dbReference type="SUPFAM" id="SSF53732">
    <property type="entry name" value="Aconitase iron-sulfur domain"/>
    <property type="match status" value="1"/>
</dbReference>
<dbReference type="SUPFAM" id="SSF52016">
    <property type="entry name" value="LeuD/IlvD-like"/>
    <property type="match status" value="1"/>
</dbReference>
<dbReference type="PANTHER" id="PTHR43160:SF3">
    <property type="entry name" value="ACONITATE HYDRATASE, MITOCHONDRIAL"/>
    <property type="match status" value="1"/>
</dbReference>
<dbReference type="UniPathway" id="UPA00223">
    <property type="reaction ID" value="UER00718"/>
</dbReference>
<dbReference type="NCBIfam" id="NF001614">
    <property type="entry name" value="PRK00402.1"/>
    <property type="match status" value="1"/>
</dbReference>
<dbReference type="InterPro" id="IPR018136">
    <property type="entry name" value="Aconitase_4Fe-4S_BS"/>
</dbReference>
<dbReference type="Gene3D" id="3.20.19.10">
    <property type="entry name" value="Aconitase, domain 4"/>
    <property type="match status" value="1"/>
</dbReference>
<evidence type="ECO:0000256" key="8">
    <source>
        <dbReference type="ARBA" id="ARBA00023501"/>
    </source>
</evidence>
<dbReference type="PROSITE" id="PS00450">
    <property type="entry name" value="ACONITASE_1"/>
    <property type="match status" value="1"/>
</dbReference>
<dbReference type="Pfam" id="PF00330">
    <property type="entry name" value="Aconitase"/>
    <property type="match status" value="1"/>
</dbReference>
<evidence type="ECO:0000256" key="3">
    <source>
        <dbReference type="ARBA" id="ARBA00012926"/>
    </source>
</evidence>
<name>A0A7U4QKK4_DESA2</name>
<protein>
    <recommendedName>
        <fullName evidence="4">Aconitate hydratase A</fullName>
        <ecNumber evidence="3">4.2.1.3</ecNumber>
    </recommendedName>
    <alternativeName>
        <fullName evidence="10">Iron-responsive protein-like</fullName>
    </alternativeName>
    <alternativeName>
        <fullName evidence="9">RNA-binding protein</fullName>
    </alternativeName>
</protein>
<dbReference type="Pfam" id="PF00694">
    <property type="entry name" value="Aconitase_C"/>
    <property type="match status" value="1"/>
</dbReference>
<keyword evidence="7" id="KW-0411">Iron-sulfur</keyword>
<organism evidence="13 14">
    <name type="scientific">Desulfofervidus auxilii</name>
    <dbReference type="NCBI Taxonomy" id="1621989"/>
    <lineage>
        <taxon>Bacteria</taxon>
        <taxon>Pseudomonadati</taxon>
        <taxon>Thermodesulfobacteriota</taxon>
        <taxon>Candidatus Desulfofervidia</taxon>
        <taxon>Candidatus Desulfofervidales</taxon>
        <taxon>Candidatus Desulfofervidaceae</taxon>
        <taxon>Candidatus Desulfofervidus</taxon>
    </lineage>
</organism>
<sequence>MLKFKKTGVIKMGKTLTQKILEAHLVSGKYKPGEEIAIAIDQTLTQDATGTMCYLQFEAMGIPRVKTKLSVSYIDHNTIQAGFENPDDHKYLQTIAAKYGIILSRAGNGICHQVHLERFAKPGETLLGSDSHTPTAGGVGMVGIGAGGLDVAVAMAGGPFCMVCPKVIRVNLRGKLPPWVSAKDVVLKVLEIFGTKGNVGCVFEYTGEGVKYLTVPERATITNMGAECGVTFSIFPSDENTRKFLRAQAREINWTSLSPDEDAHYDKEVEINLSELVPLIACPHSPGNVKKVEEVAGISVDQVCIGSCTNSSYRDLMIVAQILDGKKCHPDVSFVVAPGSRQVLRMLAKNGALDKLVAAGARIAECACGFCIGNSQAPRSNGISLRTINRNFLGRCGTKTAQVYLVSPETAAAAVITGQITDPRTLDITYPEIEMPEQFLIDDAMFIHPASEPEKIEIYRGPNIGEPPKNEPMPEKIEGVVTIKVGDEITTDHIIPAGSRMKYRSNVPKYAEFVFEVIDPEFHKRAKTYKEQGKHNVIVSGLSYGQGSSREHAAICPMYLGVKAVIGKSFERIHAANLVNFGIAPLLFKNPADYDAIEQGDELEIPSIREKIKAGEDLVVENKTKGTKFEVTYQLSEREKQILLAGGTLAYMKGKA</sequence>
<dbReference type="Proteomes" id="UP000070560">
    <property type="component" value="Chromosome"/>
</dbReference>
<dbReference type="InterPro" id="IPR001030">
    <property type="entry name" value="Acoase/IPM_deHydtase_lsu_aba"/>
</dbReference>
<feature type="domain" description="Aconitase/3-isopropylmalate dehydratase large subunit alpha/beta/alpha" evidence="11">
    <location>
        <begin position="18"/>
        <end position="294"/>
    </location>
</feature>
<dbReference type="AlphaFoldDB" id="A0A7U4QKK4"/>
<keyword evidence="6" id="KW-0408">Iron</keyword>
<dbReference type="InterPro" id="IPR036008">
    <property type="entry name" value="Aconitase_4Fe-4S_dom"/>
</dbReference>
<dbReference type="NCBIfam" id="TIGR01342">
    <property type="entry name" value="acon_putative"/>
    <property type="match status" value="1"/>
</dbReference>
<comment type="catalytic activity">
    <reaction evidence="8">
        <text>citrate = D-threo-isocitrate</text>
        <dbReference type="Rhea" id="RHEA:10336"/>
        <dbReference type="ChEBI" id="CHEBI:15562"/>
        <dbReference type="ChEBI" id="CHEBI:16947"/>
        <dbReference type="EC" id="4.2.1.3"/>
    </reaction>
</comment>
<dbReference type="GO" id="GO:0005829">
    <property type="term" value="C:cytosol"/>
    <property type="evidence" value="ECO:0007669"/>
    <property type="project" value="TreeGrafter"/>
</dbReference>
<dbReference type="KEGG" id="daw:HS1_001263"/>
<dbReference type="Gene3D" id="3.30.499.10">
    <property type="entry name" value="Aconitase, domain 3"/>
    <property type="match status" value="2"/>
</dbReference>
<evidence type="ECO:0000256" key="9">
    <source>
        <dbReference type="ARBA" id="ARBA00031081"/>
    </source>
</evidence>
<evidence type="ECO:0000256" key="6">
    <source>
        <dbReference type="ARBA" id="ARBA00023004"/>
    </source>
</evidence>
<evidence type="ECO:0000256" key="2">
    <source>
        <dbReference type="ARBA" id="ARBA00004717"/>
    </source>
</evidence>
<comment type="pathway">
    <text evidence="2">Carbohydrate metabolism; tricarboxylic acid cycle; isocitrate from oxaloacetate: step 2/2.</text>
</comment>
<dbReference type="GO" id="GO:0051539">
    <property type="term" value="F:4 iron, 4 sulfur cluster binding"/>
    <property type="evidence" value="ECO:0007669"/>
    <property type="project" value="TreeGrafter"/>
</dbReference>
<evidence type="ECO:0000256" key="5">
    <source>
        <dbReference type="ARBA" id="ARBA00022723"/>
    </source>
</evidence>
<dbReference type="PANTHER" id="PTHR43160">
    <property type="entry name" value="ACONITATE HYDRATASE B"/>
    <property type="match status" value="1"/>
</dbReference>
<dbReference type="NCBIfam" id="NF005558">
    <property type="entry name" value="PRK07229.1"/>
    <property type="match status" value="1"/>
</dbReference>
<dbReference type="GO" id="GO:0046872">
    <property type="term" value="F:metal ion binding"/>
    <property type="evidence" value="ECO:0007669"/>
    <property type="project" value="UniProtKB-KW"/>
</dbReference>
<dbReference type="EC" id="4.2.1.3" evidence="3"/>
<dbReference type="InterPro" id="IPR000573">
    <property type="entry name" value="AconitaseA/IPMdHydase_ssu_swvl"/>
</dbReference>
<evidence type="ECO:0000259" key="11">
    <source>
        <dbReference type="Pfam" id="PF00330"/>
    </source>
</evidence>
<dbReference type="GO" id="GO:0003994">
    <property type="term" value="F:aconitate hydratase activity"/>
    <property type="evidence" value="ECO:0007669"/>
    <property type="project" value="UniProtKB-EC"/>
</dbReference>
<dbReference type="EMBL" id="CP013015">
    <property type="protein sequence ID" value="AMM41067.1"/>
    <property type="molecule type" value="Genomic_DNA"/>
</dbReference>
<evidence type="ECO:0000259" key="12">
    <source>
        <dbReference type="Pfam" id="PF00694"/>
    </source>
</evidence>
<evidence type="ECO:0000256" key="7">
    <source>
        <dbReference type="ARBA" id="ARBA00023014"/>
    </source>
</evidence>
<feature type="domain" description="Aconitase A/isopropylmalate dehydratase small subunit swivel" evidence="12">
    <location>
        <begin position="518"/>
        <end position="590"/>
    </location>
</feature>
<dbReference type="InterPro" id="IPR006250">
    <property type="entry name" value="Aconitase_put"/>
</dbReference>
<dbReference type="InterPro" id="IPR015928">
    <property type="entry name" value="Aconitase/3IPM_dehydase_swvl"/>
</dbReference>
<accession>A0A7U4QKK4</accession>
<proteinExistence type="predicted"/>
<keyword evidence="5" id="KW-0479">Metal-binding</keyword>
<evidence type="ECO:0000313" key="14">
    <source>
        <dbReference type="Proteomes" id="UP000070560"/>
    </source>
</evidence>
<gene>
    <name evidence="13" type="ORF">HS1_001263</name>
</gene>
<dbReference type="GO" id="GO:0006099">
    <property type="term" value="P:tricarboxylic acid cycle"/>
    <property type="evidence" value="ECO:0007669"/>
    <property type="project" value="UniProtKB-UniPathway"/>
</dbReference>
<evidence type="ECO:0000256" key="1">
    <source>
        <dbReference type="ARBA" id="ARBA00001966"/>
    </source>
</evidence>
<evidence type="ECO:0000313" key="13">
    <source>
        <dbReference type="EMBL" id="AMM41067.1"/>
    </source>
</evidence>
<evidence type="ECO:0000256" key="10">
    <source>
        <dbReference type="ARBA" id="ARBA00031977"/>
    </source>
</evidence>